<dbReference type="InterPro" id="IPR055356">
    <property type="entry name" value="ZP-N"/>
</dbReference>
<dbReference type="PANTHER" id="PTHR11576:SF15">
    <property type="entry name" value="ZONA PELLUCIDA SPERM-BINDING PROTEIN 3-LIKE"/>
    <property type="match status" value="1"/>
</dbReference>
<evidence type="ECO:0000256" key="4">
    <source>
        <dbReference type="ARBA" id="ARBA00017980"/>
    </source>
</evidence>
<evidence type="ECO:0000256" key="9">
    <source>
        <dbReference type="ARBA" id="ARBA00022692"/>
    </source>
</evidence>
<dbReference type="PANTHER" id="PTHR11576">
    <property type="entry name" value="ZONA PELLUCIDA SPERM-BINDING PROTEIN 3"/>
    <property type="match status" value="1"/>
</dbReference>
<evidence type="ECO:0000256" key="8">
    <source>
        <dbReference type="ARBA" id="ARBA00022685"/>
    </source>
</evidence>
<accession>A0A9D3N8C3</accession>
<keyword evidence="12" id="KW-0472">Membrane</keyword>
<dbReference type="Pfam" id="PF23344">
    <property type="entry name" value="ZP-N"/>
    <property type="match status" value="1"/>
</dbReference>
<proteinExistence type="inferred from homology"/>
<keyword evidence="14" id="KW-0325">Glycoprotein</keyword>
<organism evidence="19 20">
    <name type="scientific">Hemibagrus wyckioides</name>
    <dbReference type="NCBI Taxonomy" id="337641"/>
    <lineage>
        <taxon>Eukaryota</taxon>
        <taxon>Metazoa</taxon>
        <taxon>Chordata</taxon>
        <taxon>Craniata</taxon>
        <taxon>Vertebrata</taxon>
        <taxon>Euteleostomi</taxon>
        <taxon>Actinopterygii</taxon>
        <taxon>Neopterygii</taxon>
        <taxon>Teleostei</taxon>
        <taxon>Ostariophysi</taxon>
        <taxon>Siluriformes</taxon>
        <taxon>Bagridae</taxon>
        <taxon>Hemibagrus</taxon>
    </lineage>
</organism>
<dbReference type="Proteomes" id="UP000824219">
    <property type="component" value="Linkage Group LG23"/>
</dbReference>
<evidence type="ECO:0000256" key="12">
    <source>
        <dbReference type="ARBA" id="ARBA00023136"/>
    </source>
</evidence>
<evidence type="ECO:0000256" key="6">
    <source>
        <dbReference type="ARBA" id="ARBA00022525"/>
    </source>
</evidence>
<gene>
    <name evidence="19" type="ORF">KOW79_019111</name>
</gene>
<dbReference type="InterPro" id="IPR042235">
    <property type="entry name" value="ZP-C_dom"/>
</dbReference>
<keyword evidence="10 17" id="KW-0732">Signal</keyword>
<feature type="region of interest" description="Disordered" evidence="16">
    <location>
        <begin position="485"/>
        <end position="543"/>
    </location>
</feature>
<reference evidence="19 20" key="1">
    <citation type="submission" date="2021-06" db="EMBL/GenBank/DDBJ databases">
        <title>Chromosome-level genome assembly of the red-tail catfish (Hemibagrus wyckioides).</title>
        <authorList>
            <person name="Shao F."/>
        </authorList>
    </citation>
    <scope>NUCLEOTIDE SEQUENCE [LARGE SCALE GENOMIC DNA]</scope>
    <source>
        <strain evidence="19">EC202008001</strain>
        <tissue evidence="19">Blood</tissue>
    </source>
</reference>
<keyword evidence="13" id="KW-1015">Disulfide bond</keyword>
<dbReference type="InterPro" id="IPR001507">
    <property type="entry name" value="ZP_dom"/>
</dbReference>
<keyword evidence="9" id="KW-0812">Transmembrane</keyword>
<evidence type="ECO:0000256" key="3">
    <source>
        <dbReference type="ARBA" id="ARBA00006735"/>
    </source>
</evidence>
<keyword evidence="7" id="KW-0272">Extracellular matrix</keyword>
<feature type="domain" description="ZP" evidence="18">
    <location>
        <begin position="130"/>
        <end position="380"/>
    </location>
</feature>
<evidence type="ECO:0000256" key="13">
    <source>
        <dbReference type="ARBA" id="ARBA00023157"/>
    </source>
</evidence>
<sequence>MDGQRLLFSLSVCVFSLVVCVVVVAGRGDDQRYSTITSPEQELYSESRPESEGSDFINHPHHHPAAVTPPYLLLPMFQHQSTPAVSKELFSPVAGRSTLPRPLADILIPQRLEPYIRVTPVNNNNGVEVWCGYSKITVRIDQAQLNFRSSAAHFRLGTCPASRADRSVLYFQYDLNDCGSSLSVANGQLLYANEVLYRPETQGAVLRAMPLMLPVQCVYDRFHYSYKIGYLPEFRPQSFRKTMVKKRVFSLSVRDGNWQELGLNRSVVLGDPVYFEVATKMISKDKSVYVEACHVTAGEDSNSTQRYDVISNFGCMVDSKRTGSQSRYVSRQMNVLRFSLDAFSFTEATSERFYLHCTVLVGNVAASATAKSCTYSESEQRWAELKGHASVCSCCDSDCRPAGFNSWSSVQQAVVSSKPWSLIHNIVFPEASEELDTVPGSILLHHLHHPEGEGSHEEEESEYEKEELCVGEELEEEVVMGVAESGEDDEMLSDEGMEKGDTVKEKKEVVEGGEGQKEEAAMQKNLTDSTERFSEETGEDEEMLKRNTSLYISAAETRAPERFLR</sequence>
<evidence type="ECO:0000256" key="10">
    <source>
        <dbReference type="ARBA" id="ARBA00022729"/>
    </source>
</evidence>
<dbReference type="PROSITE" id="PS51034">
    <property type="entry name" value="ZP_2"/>
    <property type="match status" value="1"/>
</dbReference>
<keyword evidence="5" id="KW-1003">Cell membrane</keyword>
<evidence type="ECO:0000256" key="11">
    <source>
        <dbReference type="ARBA" id="ARBA00022989"/>
    </source>
</evidence>
<feature type="compositionally biased region" description="Acidic residues" evidence="16">
    <location>
        <begin position="485"/>
        <end position="495"/>
    </location>
</feature>
<dbReference type="OrthoDB" id="8956379at2759"/>
<evidence type="ECO:0000256" key="5">
    <source>
        <dbReference type="ARBA" id="ARBA00022475"/>
    </source>
</evidence>
<dbReference type="GO" id="GO:0035803">
    <property type="term" value="P:egg coat formation"/>
    <property type="evidence" value="ECO:0007669"/>
    <property type="project" value="TreeGrafter"/>
</dbReference>
<evidence type="ECO:0000259" key="18">
    <source>
        <dbReference type="PROSITE" id="PS51034"/>
    </source>
</evidence>
<feature type="region of interest" description="Disordered" evidence="16">
    <location>
        <begin position="36"/>
        <end position="55"/>
    </location>
</feature>
<dbReference type="Pfam" id="PF00100">
    <property type="entry name" value="Zona_pellucida"/>
    <property type="match status" value="1"/>
</dbReference>
<dbReference type="GO" id="GO:0005886">
    <property type="term" value="C:plasma membrane"/>
    <property type="evidence" value="ECO:0007669"/>
    <property type="project" value="UniProtKB-SubCell"/>
</dbReference>
<dbReference type="Gene3D" id="2.60.40.3210">
    <property type="entry name" value="Zona pellucida, ZP-N domain"/>
    <property type="match status" value="1"/>
</dbReference>
<protein>
    <recommendedName>
        <fullName evidence="4">Zona pellucida sperm-binding protein 3</fullName>
    </recommendedName>
    <alternativeName>
        <fullName evidence="15">Zona pellucida glycoprotein 3</fullName>
    </alternativeName>
</protein>
<comment type="caution">
    <text evidence="19">The sequence shown here is derived from an EMBL/GenBank/DDBJ whole genome shotgun (WGS) entry which is preliminary data.</text>
</comment>
<dbReference type="FunFam" id="2.60.40.3210:FF:000001">
    <property type="entry name" value="Zona pellucida sperm-binding protein 3"/>
    <property type="match status" value="1"/>
</dbReference>
<dbReference type="GO" id="GO:0032190">
    <property type="term" value="F:acrosin binding"/>
    <property type="evidence" value="ECO:0007669"/>
    <property type="project" value="TreeGrafter"/>
</dbReference>
<dbReference type="AlphaFoldDB" id="A0A9D3N8C3"/>
<keyword evidence="20" id="KW-1185">Reference proteome</keyword>
<evidence type="ECO:0000256" key="14">
    <source>
        <dbReference type="ARBA" id="ARBA00023180"/>
    </source>
</evidence>
<comment type="subcellular location">
    <subcellularLocation>
        <location evidence="1">Cell membrane</location>
        <topology evidence="1">Single-pass type I membrane protein</topology>
    </subcellularLocation>
    <subcellularLocation>
        <location evidence="2">Secreted</location>
        <location evidence="2">Extracellular space</location>
        <location evidence="2">Extracellular matrix</location>
    </subcellularLocation>
</comment>
<dbReference type="GO" id="GO:2000344">
    <property type="term" value="P:positive regulation of acrosome reaction"/>
    <property type="evidence" value="ECO:0007669"/>
    <property type="project" value="TreeGrafter"/>
</dbReference>
<dbReference type="GO" id="GO:0007339">
    <property type="term" value="P:binding of sperm to zona pellucida"/>
    <property type="evidence" value="ECO:0007669"/>
    <property type="project" value="TreeGrafter"/>
</dbReference>
<evidence type="ECO:0000313" key="20">
    <source>
        <dbReference type="Proteomes" id="UP000824219"/>
    </source>
</evidence>
<evidence type="ECO:0000256" key="16">
    <source>
        <dbReference type="SAM" id="MobiDB-lite"/>
    </source>
</evidence>
<keyword evidence="6" id="KW-0964">Secreted</keyword>
<feature type="chain" id="PRO_5038360371" description="Zona pellucida sperm-binding protein 3" evidence="17">
    <location>
        <begin position="26"/>
        <end position="565"/>
    </location>
</feature>
<comment type="similarity">
    <text evidence="3">Belongs to the ZP domain family. ZPC subfamily.</text>
</comment>
<dbReference type="EMBL" id="JAHKSW010000023">
    <property type="protein sequence ID" value="KAG7318076.1"/>
    <property type="molecule type" value="Genomic_DNA"/>
</dbReference>
<dbReference type="InterPro" id="IPR055355">
    <property type="entry name" value="ZP-C"/>
</dbReference>
<evidence type="ECO:0000256" key="2">
    <source>
        <dbReference type="ARBA" id="ARBA00004498"/>
    </source>
</evidence>
<name>A0A9D3N8C3_9TELE</name>
<keyword evidence="8" id="KW-0165">Cleavage on pair of basic residues</keyword>
<dbReference type="GO" id="GO:0031012">
    <property type="term" value="C:extracellular matrix"/>
    <property type="evidence" value="ECO:0007669"/>
    <property type="project" value="TreeGrafter"/>
</dbReference>
<evidence type="ECO:0000256" key="17">
    <source>
        <dbReference type="SAM" id="SignalP"/>
    </source>
</evidence>
<keyword evidence="11" id="KW-1133">Transmembrane helix</keyword>
<feature type="signal peptide" evidence="17">
    <location>
        <begin position="1"/>
        <end position="25"/>
    </location>
</feature>
<evidence type="ECO:0000256" key="1">
    <source>
        <dbReference type="ARBA" id="ARBA00004251"/>
    </source>
</evidence>
<dbReference type="Gene3D" id="2.60.40.4100">
    <property type="entry name" value="Zona pellucida, ZP-C domain"/>
    <property type="match status" value="1"/>
</dbReference>
<dbReference type="SMART" id="SM00241">
    <property type="entry name" value="ZP"/>
    <property type="match status" value="1"/>
</dbReference>
<evidence type="ECO:0000256" key="15">
    <source>
        <dbReference type="ARBA" id="ARBA00030824"/>
    </source>
</evidence>
<feature type="compositionally biased region" description="Basic and acidic residues" evidence="16">
    <location>
        <begin position="496"/>
        <end position="521"/>
    </location>
</feature>
<evidence type="ECO:0000256" key="7">
    <source>
        <dbReference type="ARBA" id="ARBA00022530"/>
    </source>
</evidence>
<dbReference type="FunFam" id="2.60.40.4100:FF:000002">
    <property type="entry name" value="Zona pellucida sperm-binding protein 3"/>
    <property type="match status" value="1"/>
</dbReference>
<evidence type="ECO:0000313" key="19">
    <source>
        <dbReference type="EMBL" id="KAG7318076.1"/>
    </source>
</evidence>